<dbReference type="KEGG" id="saca:FFV09_13050"/>
<evidence type="ECO:0000256" key="9">
    <source>
        <dbReference type="ARBA" id="ARBA00033102"/>
    </source>
</evidence>
<dbReference type="PIRSF" id="PIRSF006250">
    <property type="entry name" value="NadC_ModD"/>
    <property type="match status" value="1"/>
</dbReference>
<evidence type="ECO:0000259" key="15">
    <source>
        <dbReference type="Pfam" id="PF02749"/>
    </source>
</evidence>
<feature type="domain" description="Quinolinate phosphoribosyl transferase C-terminal" evidence="14">
    <location>
        <begin position="108"/>
        <end position="273"/>
    </location>
</feature>
<evidence type="ECO:0000256" key="12">
    <source>
        <dbReference type="PIRNR" id="PIRNR006250"/>
    </source>
</evidence>
<evidence type="ECO:0000256" key="1">
    <source>
        <dbReference type="ARBA" id="ARBA00003237"/>
    </source>
</evidence>
<feature type="domain" description="Quinolinate phosphoribosyl transferase N-terminal" evidence="15">
    <location>
        <begin position="28"/>
        <end position="106"/>
    </location>
</feature>
<dbReference type="GO" id="GO:0034213">
    <property type="term" value="P:quinolinate catabolic process"/>
    <property type="evidence" value="ECO:0007669"/>
    <property type="project" value="TreeGrafter"/>
</dbReference>
<dbReference type="FunFam" id="3.20.20.70:FF:000030">
    <property type="entry name" value="Nicotinate-nucleotide pyrophosphorylase, carboxylating"/>
    <property type="match status" value="1"/>
</dbReference>
<dbReference type="InterPro" id="IPR002638">
    <property type="entry name" value="Quinolinate_PRibosylTrfase_C"/>
</dbReference>
<comment type="subunit">
    <text evidence="4">Hexamer formed by 3 homodimers.</text>
</comment>
<evidence type="ECO:0000256" key="3">
    <source>
        <dbReference type="ARBA" id="ARBA00009400"/>
    </source>
</evidence>
<dbReference type="SUPFAM" id="SSF54675">
    <property type="entry name" value="Nicotinate/Quinolinate PRTase N-terminal domain-like"/>
    <property type="match status" value="1"/>
</dbReference>
<dbReference type="SUPFAM" id="SSF51690">
    <property type="entry name" value="Nicotinate/Quinolinate PRTase C-terminal domain-like"/>
    <property type="match status" value="1"/>
</dbReference>
<evidence type="ECO:0000256" key="10">
    <source>
        <dbReference type="ARBA" id="ARBA00047445"/>
    </source>
</evidence>
<feature type="binding site" evidence="13">
    <location>
        <position position="96"/>
    </location>
    <ligand>
        <name>substrate</name>
    </ligand>
</feature>
<feature type="binding site" evidence="13">
    <location>
        <position position="214"/>
    </location>
    <ligand>
        <name>substrate</name>
    </ligand>
</feature>
<dbReference type="CDD" id="cd01572">
    <property type="entry name" value="QPRTase"/>
    <property type="match status" value="1"/>
</dbReference>
<comment type="similarity">
    <text evidence="3 12">Belongs to the NadC/ModD family.</text>
</comment>
<feature type="binding site" evidence="13">
    <location>
        <begin position="129"/>
        <end position="131"/>
    </location>
    <ligand>
        <name>substrate</name>
    </ligand>
</feature>
<dbReference type="InterPro" id="IPR013785">
    <property type="entry name" value="Aldolase_TIM"/>
</dbReference>
<name>A0A4Y6UYL6_SACBS</name>
<dbReference type="GO" id="GO:0004514">
    <property type="term" value="F:nicotinate-nucleotide diphosphorylase (carboxylating) activity"/>
    <property type="evidence" value="ECO:0007669"/>
    <property type="project" value="UniProtKB-EC"/>
</dbReference>
<feature type="binding site" evidence="13">
    <location>
        <begin position="258"/>
        <end position="260"/>
    </location>
    <ligand>
        <name>substrate</name>
    </ligand>
</feature>
<evidence type="ECO:0000256" key="4">
    <source>
        <dbReference type="ARBA" id="ARBA00011218"/>
    </source>
</evidence>
<dbReference type="OrthoDB" id="9782546at2"/>
<dbReference type="EMBL" id="CP041217">
    <property type="protein sequence ID" value="QDH21690.1"/>
    <property type="molecule type" value="Genomic_DNA"/>
</dbReference>
<comment type="function">
    <text evidence="1">Involved in the catabolism of quinolinic acid (QA).</text>
</comment>
<evidence type="ECO:0000256" key="11">
    <source>
        <dbReference type="ARBA" id="ARBA00069173"/>
    </source>
</evidence>
<keyword evidence="8 12" id="KW-0808">Transferase</keyword>
<proteinExistence type="inferred from homology"/>
<organism evidence="16 17">
    <name type="scientific">Saccharibacillus brassicae</name>
    <dbReference type="NCBI Taxonomy" id="2583377"/>
    <lineage>
        <taxon>Bacteria</taxon>
        <taxon>Bacillati</taxon>
        <taxon>Bacillota</taxon>
        <taxon>Bacilli</taxon>
        <taxon>Bacillales</taxon>
        <taxon>Paenibacillaceae</taxon>
        <taxon>Saccharibacillus</taxon>
    </lineage>
</organism>
<dbReference type="Gene3D" id="3.20.20.70">
    <property type="entry name" value="Aldolase class I"/>
    <property type="match status" value="1"/>
</dbReference>
<dbReference type="Gene3D" id="3.90.1170.20">
    <property type="entry name" value="Quinolinate phosphoribosyl transferase, N-terminal domain"/>
    <property type="match status" value="1"/>
</dbReference>
<gene>
    <name evidence="16" type="primary">nadC</name>
    <name evidence="16" type="ORF">FFV09_13050</name>
</gene>
<dbReference type="Pfam" id="PF02749">
    <property type="entry name" value="QRPTase_N"/>
    <property type="match status" value="1"/>
</dbReference>
<dbReference type="PANTHER" id="PTHR32179:SF3">
    <property type="entry name" value="NICOTINATE-NUCLEOTIDE PYROPHOSPHORYLASE [CARBOXYLATING]"/>
    <property type="match status" value="1"/>
</dbReference>
<dbReference type="EC" id="2.4.2.19" evidence="5"/>
<evidence type="ECO:0000313" key="17">
    <source>
        <dbReference type="Proteomes" id="UP000316968"/>
    </source>
</evidence>
<evidence type="ECO:0000256" key="7">
    <source>
        <dbReference type="ARBA" id="ARBA00022676"/>
    </source>
</evidence>
<accession>A0A4Y6UYL6</accession>
<dbReference type="InterPro" id="IPR037128">
    <property type="entry name" value="Quinolinate_PRibosylTase_N_sf"/>
</dbReference>
<feature type="binding site" evidence="13">
    <location>
        <position position="163"/>
    </location>
    <ligand>
        <name>substrate</name>
    </ligand>
</feature>
<dbReference type="Proteomes" id="UP000316968">
    <property type="component" value="Chromosome"/>
</dbReference>
<keyword evidence="6" id="KW-0662">Pyridine nucleotide biosynthesis</keyword>
<keyword evidence="17" id="KW-1185">Reference proteome</keyword>
<dbReference type="RefSeq" id="WP_141448235.1">
    <property type="nucleotide sequence ID" value="NZ_CP041217.1"/>
</dbReference>
<keyword evidence="7 12" id="KW-0328">Glycosyltransferase</keyword>
<dbReference type="InterPro" id="IPR027277">
    <property type="entry name" value="NadC/ModD"/>
</dbReference>
<evidence type="ECO:0000256" key="6">
    <source>
        <dbReference type="ARBA" id="ARBA00022642"/>
    </source>
</evidence>
<feature type="binding site" evidence="13">
    <location>
        <position position="193"/>
    </location>
    <ligand>
        <name>substrate</name>
    </ligand>
</feature>
<dbReference type="AlphaFoldDB" id="A0A4Y6UYL6"/>
<dbReference type="InterPro" id="IPR036068">
    <property type="entry name" value="Nicotinate_pribotase-like_C"/>
</dbReference>
<sequence>MHRIPLRHLLERFYMEDIGSGDLSAQLISDSGPQQAIIHAKQPGILAGVDVIREAFALLDPDISVNVLKRDGDALAPGDTIAALEGNPSTLLTGERVALNLLQRMSGIATATRRAIETLDDPSIRICDTRKTTPGLRMLEKYAVTAGGGYNHRFGLYDGVMIKDNHIAAEGSISAAVAKARARNGHMVKIEVEIEDEAQLQEAIAAGADIIMFDNCDPAAVTRFAHMTPPSIVTEASGGIDMHTLHAYRGTGVHYISLGFLTHSAGSLDISMDIIPKQESKPERQATSCPSSMN</sequence>
<dbReference type="Pfam" id="PF01729">
    <property type="entry name" value="QRPTase_C"/>
    <property type="match status" value="1"/>
</dbReference>
<reference evidence="16 17" key="1">
    <citation type="submission" date="2019-06" db="EMBL/GenBank/DDBJ databases">
        <title>Saccharibacillus brassicae sp. nov., an endophytic bacterium isolated from Chinese cabbage seeds (Brassica pekinensis).</title>
        <authorList>
            <person name="Jiang L."/>
            <person name="Lee J."/>
            <person name="Kim S.W."/>
        </authorList>
    </citation>
    <scope>NUCLEOTIDE SEQUENCE [LARGE SCALE GENOMIC DNA]</scope>
    <source>
        <strain evidence="17">KCTC 43072 / ATSA2</strain>
    </source>
</reference>
<dbReference type="GO" id="GO:0009435">
    <property type="term" value="P:NAD+ biosynthetic process"/>
    <property type="evidence" value="ECO:0007669"/>
    <property type="project" value="UniProtKB-UniPathway"/>
</dbReference>
<dbReference type="PANTHER" id="PTHR32179">
    <property type="entry name" value="NICOTINATE-NUCLEOTIDE PYROPHOSPHORYLASE [CARBOXYLATING]"/>
    <property type="match status" value="1"/>
</dbReference>
<dbReference type="InterPro" id="IPR022412">
    <property type="entry name" value="Quinolinate_PRibosylTrfase_N"/>
</dbReference>
<feature type="binding site" evidence="13">
    <location>
        <begin position="237"/>
        <end position="239"/>
    </location>
    <ligand>
        <name>substrate</name>
    </ligand>
</feature>
<evidence type="ECO:0000256" key="2">
    <source>
        <dbReference type="ARBA" id="ARBA00004893"/>
    </source>
</evidence>
<evidence type="ECO:0000256" key="8">
    <source>
        <dbReference type="ARBA" id="ARBA00022679"/>
    </source>
</evidence>
<comment type="pathway">
    <text evidence="2">Cofactor biosynthesis; NAD(+) biosynthesis; nicotinate D-ribonucleotide from quinolinate: step 1/1.</text>
</comment>
<dbReference type="InterPro" id="IPR004393">
    <property type="entry name" value="NadC"/>
</dbReference>
<protein>
    <recommendedName>
        <fullName evidence="11">Probable nicotinate-nucleotide pyrophosphorylase [carboxylating]</fullName>
        <ecNumber evidence="5">2.4.2.19</ecNumber>
    </recommendedName>
    <alternativeName>
        <fullName evidence="9">Quinolinate phosphoribosyltransferase [decarboxylating]</fullName>
    </alternativeName>
</protein>
<feature type="binding site" evidence="13">
    <location>
        <position position="153"/>
    </location>
    <ligand>
        <name>substrate</name>
    </ligand>
</feature>
<dbReference type="UniPathway" id="UPA00253">
    <property type="reaction ID" value="UER00331"/>
</dbReference>
<evidence type="ECO:0000256" key="13">
    <source>
        <dbReference type="PIRSR" id="PIRSR006250-1"/>
    </source>
</evidence>
<evidence type="ECO:0000259" key="14">
    <source>
        <dbReference type="Pfam" id="PF01729"/>
    </source>
</evidence>
<comment type="catalytic activity">
    <reaction evidence="10">
        <text>nicotinate beta-D-ribonucleotide + CO2 + diphosphate = quinolinate + 5-phospho-alpha-D-ribose 1-diphosphate + 2 H(+)</text>
        <dbReference type="Rhea" id="RHEA:12733"/>
        <dbReference type="ChEBI" id="CHEBI:15378"/>
        <dbReference type="ChEBI" id="CHEBI:16526"/>
        <dbReference type="ChEBI" id="CHEBI:29959"/>
        <dbReference type="ChEBI" id="CHEBI:33019"/>
        <dbReference type="ChEBI" id="CHEBI:57502"/>
        <dbReference type="ChEBI" id="CHEBI:58017"/>
        <dbReference type="EC" id="2.4.2.19"/>
    </reaction>
</comment>
<evidence type="ECO:0000313" key="16">
    <source>
        <dbReference type="EMBL" id="QDH21690.1"/>
    </source>
</evidence>
<dbReference type="NCBIfam" id="TIGR00078">
    <property type="entry name" value="nadC"/>
    <property type="match status" value="1"/>
</dbReference>
<dbReference type="FunFam" id="3.90.1170.20:FF:000001">
    <property type="entry name" value="Nicotinate-nucleotide diphosphorylase (Carboxylating)"/>
    <property type="match status" value="1"/>
</dbReference>
<evidence type="ECO:0000256" key="5">
    <source>
        <dbReference type="ARBA" id="ARBA00011944"/>
    </source>
</evidence>
<dbReference type="GO" id="GO:0005737">
    <property type="term" value="C:cytoplasm"/>
    <property type="evidence" value="ECO:0007669"/>
    <property type="project" value="TreeGrafter"/>
</dbReference>